<reference evidence="4" key="1">
    <citation type="journal article" date="2014" name="Int. J. Syst. Evol. Microbiol.">
        <title>Complete genome sequence of Corynebacterium casei LMG S-19264T (=DSM 44701T), isolated from a smear-ripened cheese.</title>
        <authorList>
            <consortium name="US DOE Joint Genome Institute (JGI-PGF)"/>
            <person name="Walter F."/>
            <person name="Albersmeier A."/>
            <person name="Kalinowski J."/>
            <person name="Ruckert C."/>
        </authorList>
    </citation>
    <scope>NUCLEOTIDE SEQUENCE</scope>
    <source>
        <strain evidence="4">CGMCC 1.15448</strain>
    </source>
</reference>
<comment type="similarity">
    <text evidence="1">Belongs to the glycosyl hydrolase 20 family.</text>
</comment>
<dbReference type="InterPro" id="IPR038901">
    <property type="entry name" value="HEXDC-like"/>
</dbReference>
<dbReference type="Gene3D" id="3.20.20.80">
    <property type="entry name" value="Glycosidases"/>
    <property type="match status" value="1"/>
</dbReference>
<accession>A0A8J2XTL9</accession>
<dbReference type="PANTHER" id="PTHR21040:SF8">
    <property type="entry name" value="BCDNA.GH04120"/>
    <property type="match status" value="1"/>
</dbReference>
<evidence type="ECO:0000256" key="2">
    <source>
        <dbReference type="ARBA" id="ARBA00022801"/>
    </source>
</evidence>
<keyword evidence="2" id="KW-0378">Hydrolase</keyword>
<dbReference type="PANTHER" id="PTHR21040">
    <property type="entry name" value="BCDNA.GH04120"/>
    <property type="match status" value="1"/>
</dbReference>
<evidence type="ECO:0000259" key="3">
    <source>
        <dbReference type="Pfam" id="PF00728"/>
    </source>
</evidence>
<organism evidence="4 5">
    <name type="scientific">Puia dinghuensis</name>
    <dbReference type="NCBI Taxonomy" id="1792502"/>
    <lineage>
        <taxon>Bacteria</taxon>
        <taxon>Pseudomonadati</taxon>
        <taxon>Bacteroidota</taxon>
        <taxon>Chitinophagia</taxon>
        <taxon>Chitinophagales</taxon>
        <taxon>Chitinophagaceae</taxon>
        <taxon>Puia</taxon>
    </lineage>
</organism>
<dbReference type="Proteomes" id="UP000607559">
    <property type="component" value="Unassembled WGS sequence"/>
</dbReference>
<dbReference type="EMBL" id="BMJC01000003">
    <property type="protein sequence ID" value="GGB05083.1"/>
    <property type="molecule type" value="Genomic_DNA"/>
</dbReference>
<evidence type="ECO:0000313" key="5">
    <source>
        <dbReference type="Proteomes" id="UP000607559"/>
    </source>
</evidence>
<reference evidence="4" key="2">
    <citation type="submission" date="2020-09" db="EMBL/GenBank/DDBJ databases">
        <authorList>
            <person name="Sun Q."/>
            <person name="Zhou Y."/>
        </authorList>
    </citation>
    <scope>NUCLEOTIDE SEQUENCE</scope>
    <source>
        <strain evidence="4">CGMCC 1.15448</strain>
    </source>
</reference>
<evidence type="ECO:0000256" key="1">
    <source>
        <dbReference type="ARBA" id="ARBA00006285"/>
    </source>
</evidence>
<protein>
    <recommendedName>
        <fullName evidence="3">Glycoside hydrolase family 20 catalytic domain-containing protein</fullName>
    </recommendedName>
</protein>
<comment type="caution">
    <text evidence="4">The sequence shown here is derived from an EMBL/GenBank/DDBJ whole genome shotgun (WGS) entry which is preliminary data.</text>
</comment>
<feature type="domain" description="Glycoside hydrolase family 20 catalytic" evidence="3">
    <location>
        <begin position="78"/>
        <end position="277"/>
    </location>
</feature>
<evidence type="ECO:0000313" key="4">
    <source>
        <dbReference type="EMBL" id="GGB05083.1"/>
    </source>
</evidence>
<keyword evidence="5" id="KW-1185">Reference proteome</keyword>
<dbReference type="RefSeq" id="WP_229688928.1">
    <property type="nucleotide sequence ID" value="NZ_BMJC01000003.1"/>
</dbReference>
<dbReference type="InterPro" id="IPR015883">
    <property type="entry name" value="Glyco_hydro_20_cat"/>
</dbReference>
<dbReference type="GO" id="GO:0005975">
    <property type="term" value="P:carbohydrate metabolic process"/>
    <property type="evidence" value="ECO:0007669"/>
    <property type="project" value="InterPro"/>
</dbReference>
<proteinExistence type="inferred from homology"/>
<dbReference type="Pfam" id="PF00728">
    <property type="entry name" value="Glyco_hydro_20"/>
    <property type="match status" value="1"/>
</dbReference>
<dbReference type="SUPFAM" id="SSF51445">
    <property type="entry name" value="(Trans)glycosidases"/>
    <property type="match status" value="1"/>
</dbReference>
<dbReference type="CDD" id="cd06565">
    <property type="entry name" value="GH20_GcnA-like"/>
    <property type="match status" value="1"/>
</dbReference>
<dbReference type="InterPro" id="IPR017853">
    <property type="entry name" value="GH"/>
</dbReference>
<name>A0A8J2XTL9_9BACT</name>
<dbReference type="GO" id="GO:0004563">
    <property type="term" value="F:beta-N-acetylhexosaminidase activity"/>
    <property type="evidence" value="ECO:0007669"/>
    <property type="project" value="UniProtKB-ARBA"/>
</dbReference>
<sequence>MKPMFLALLLVLTQTRQGAAQSSLPIRAFHLDMRIQVMTMPALRAFAQKLHAGGINTLIMEYEATYPYDNHLLIPNRYAYTKAEIVSFINYCGGLGIDVIPLQQSFGHVEYILRHQRYKPLREDDKALSQVCPLQITEDSLLFTDLYTQLAQTHPSQYIHIGCDETYLLGHCARCRKKAEEGGISKLYFDYVGMLCNIVLRLGKRPVLWADMALKYPDAIRSLPAGTVLVDWNYGWDMNRFGDHQKLLASGLTIWGAPAIRSSPDNFYLTKWAKHFNNIRDFVPAARQMGYKGMVLTSWSTSGAYSYVYESENQLSDLQAIRHVYPITGFNILISAYVASLRSPEPIDVSQFIIDYCHRQYGFTRDQSLAFWQALQTAPYEVTNGVVQSPTPLALTALIDSTVAAARTLRTLQPQKNQKEFAHYCLMADIRLQYLRFEEIEAEANSPTLTRRDIPALLIRLRALLAEVPSLSQRFIDLNKNDFYLSELKQENDLRSVRIRELYARLSKTPGSKPR</sequence>
<dbReference type="AlphaFoldDB" id="A0A8J2XTL9"/>
<gene>
    <name evidence="4" type="ORF">GCM10011511_30500</name>
</gene>